<dbReference type="InterPro" id="IPR043132">
    <property type="entry name" value="BCAT-like_C"/>
</dbReference>
<evidence type="ECO:0000256" key="5">
    <source>
        <dbReference type="ARBA" id="ARBA00005072"/>
    </source>
</evidence>
<dbReference type="NCBIfam" id="TIGR01123">
    <property type="entry name" value="ilvE_II"/>
    <property type="match status" value="1"/>
</dbReference>
<comment type="catalytic activity">
    <reaction evidence="13">
        <text>L-valine + 2-oxoglutarate = 3-methyl-2-oxobutanoate + L-glutamate</text>
        <dbReference type="Rhea" id="RHEA:24813"/>
        <dbReference type="ChEBI" id="CHEBI:11851"/>
        <dbReference type="ChEBI" id="CHEBI:16810"/>
        <dbReference type="ChEBI" id="CHEBI:29985"/>
        <dbReference type="ChEBI" id="CHEBI:57762"/>
        <dbReference type="EC" id="2.6.1.42"/>
    </reaction>
</comment>
<keyword evidence="12" id="KW-0100">Branched-chain amino acid biosynthesis</keyword>
<proteinExistence type="inferred from homology"/>
<dbReference type="STRING" id="1379910.TH63_12340"/>
<dbReference type="EC" id="2.6.1.42" evidence="7"/>
<comment type="catalytic activity">
    <reaction evidence="14">
        <text>L-isoleucine + 2-oxoglutarate = (S)-3-methyl-2-oxopentanoate + L-glutamate</text>
        <dbReference type="Rhea" id="RHEA:24801"/>
        <dbReference type="ChEBI" id="CHEBI:16810"/>
        <dbReference type="ChEBI" id="CHEBI:29985"/>
        <dbReference type="ChEBI" id="CHEBI:35146"/>
        <dbReference type="ChEBI" id="CHEBI:58045"/>
        <dbReference type="EC" id="2.6.1.42"/>
    </reaction>
</comment>
<name>A0A0H4VP27_9BACT</name>
<dbReference type="EMBL" id="CP010777">
    <property type="protein sequence ID" value="AKQ47685.1"/>
    <property type="molecule type" value="Genomic_DNA"/>
</dbReference>
<keyword evidence="11" id="KW-0663">Pyridoxal phosphate</keyword>
<dbReference type="NCBIfam" id="NF009897">
    <property type="entry name" value="PRK13357.1"/>
    <property type="match status" value="1"/>
</dbReference>
<organism evidence="17 18">
    <name type="scientific">Rufibacter radiotolerans</name>
    <dbReference type="NCBI Taxonomy" id="1379910"/>
    <lineage>
        <taxon>Bacteria</taxon>
        <taxon>Pseudomonadati</taxon>
        <taxon>Bacteroidota</taxon>
        <taxon>Cytophagia</taxon>
        <taxon>Cytophagales</taxon>
        <taxon>Hymenobacteraceae</taxon>
        <taxon>Rufibacter</taxon>
    </lineage>
</organism>
<evidence type="ECO:0000256" key="14">
    <source>
        <dbReference type="ARBA" id="ARBA00048798"/>
    </source>
</evidence>
<dbReference type="Pfam" id="PF01063">
    <property type="entry name" value="Aminotran_4"/>
    <property type="match status" value="1"/>
</dbReference>
<dbReference type="RefSeq" id="WP_048922814.1">
    <property type="nucleotide sequence ID" value="NZ_CP010777.1"/>
</dbReference>
<evidence type="ECO:0000256" key="16">
    <source>
        <dbReference type="PIRSR" id="PIRSR006468-1"/>
    </source>
</evidence>
<dbReference type="InterPro" id="IPR036038">
    <property type="entry name" value="Aminotransferase-like"/>
</dbReference>
<dbReference type="PANTHER" id="PTHR11825:SF44">
    <property type="entry name" value="BRANCHED-CHAIN-AMINO-ACID AMINOTRANSFERASE"/>
    <property type="match status" value="1"/>
</dbReference>
<comment type="pathway">
    <text evidence="5">Amino-acid biosynthesis; L-leucine biosynthesis; L-leucine from 3-methyl-2-oxobutanoate: step 4/4.</text>
</comment>
<dbReference type="Proteomes" id="UP000036458">
    <property type="component" value="Chromosome"/>
</dbReference>
<evidence type="ECO:0000313" key="18">
    <source>
        <dbReference type="Proteomes" id="UP000036458"/>
    </source>
</evidence>
<dbReference type="AlphaFoldDB" id="A0A0H4VP27"/>
<comment type="function">
    <text evidence="2">Acts on leucine, isoleucine and valine.</text>
</comment>
<dbReference type="InterPro" id="IPR043131">
    <property type="entry name" value="BCAT-like_N"/>
</dbReference>
<evidence type="ECO:0000256" key="4">
    <source>
        <dbReference type="ARBA" id="ARBA00004931"/>
    </source>
</evidence>
<feature type="modified residue" description="N6-(pyridoxal phosphate)lysine" evidence="16">
    <location>
        <position position="196"/>
    </location>
</feature>
<keyword evidence="18" id="KW-1185">Reference proteome</keyword>
<comment type="catalytic activity">
    <reaction evidence="15">
        <text>L-leucine + 2-oxoglutarate = 4-methyl-2-oxopentanoate + L-glutamate</text>
        <dbReference type="Rhea" id="RHEA:18321"/>
        <dbReference type="ChEBI" id="CHEBI:16810"/>
        <dbReference type="ChEBI" id="CHEBI:17865"/>
        <dbReference type="ChEBI" id="CHEBI:29985"/>
        <dbReference type="ChEBI" id="CHEBI:57427"/>
        <dbReference type="EC" id="2.6.1.42"/>
    </reaction>
</comment>
<accession>A0A0H4VP27</accession>
<dbReference type="UniPathway" id="UPA00047">
    <property type="reaction ID" value="UER00058"/>
</dbReference>
<evidence type="ECO:0000256" key="3">
    <source>
        <dbReference type="ARBA" id="ARBA00004824"/>
    </source>
</evidence>
<evidence type="ECO:0000256" key="15">
    <source>
        <dbReference type="ARBA" id="ARBA00049229"/>
    </source>
</evidence>
<dbReference type="GO" id="GO:0009097">
    <property type="term" value="P:isoleucine biosynthetic process"/>
    <property type="evidence" value="ECO:0007669"/>
    <property type="project" value="UniProtKB-UniPathway"/>
</dbReference>
<evidence type="ECO:0000256" key="8">
    <source>
        <dbReference type="ARBA" id="ARBA00022576"/>
    </source>
</evidence>
<evidence type="ECO:0000313" key="17">
    <source>
        <dbReference type="EMBL" id="AKQ47685.1"/>
    </source>
</evidence>
<dbReference type="PATRIC" id="fig|1379910.4.peg.2677"/>
<dbReference type="InterPro" id="IPR033939">
    <property type="entry name" value="BCAT_family"/>
</dbReference>
<evidence type="ECO:0000256" key="2">
    <source>
        <dbReference type="ARBA" id="ARBA00003109"/>
    </source>
</evidence>
<dbReference type="OrthoDB" id="9804984at2"/>
<dbReference type="Gene3D" id="3.20.10.10">
    <property type="entry name" value="D-amino Acid Aminotransferase, subunit A, domain 2"/>
    <property type="match status" value="1"/>
</dbReference>
<dbReference type="CDD" id="cd01557">
    <property type="entry name" value="BCAT_beta_family"/>
    <property type="match status" value="1"/>
</dbReference>
<comment type="similarity">
    <text evidence="6">Belongs to the class-IV pyridoxal-phosphate-dependent aminotransferase family.</text>
</comment>
<dbReference type="GO" id="GO:0009098">
    <property type="term" value="P:L-leucine biosynthetic process"/>
    <property type="evidence" value="ECO:0007669"/>
    <property type="project" value="UniProtKB-UniPathway"/>
</dbReference>
<evidence type="ECO:0000256" key="9">
    <source>
        <dbReference type="ARBA" id="ARBA00022605"/>
    </source>
</evidence>
<dbReference type="GO" id="GO:0009099">
    <property type="term" value="P:L-valine biosynthetic process"/>
    <property type="evidence" value="ECO:0007669"/>
    <property type="project" value="UniProtKB-UniPathway"/>
</dbReference>
<keyword evidence="10 17" id="KW-0808">Transferase</keyword>
<dbReference type="KEGG" id="ruf:TH63_12340"/>
<comment type="pathway">
    <text evidence="3">Amino-acid biosynthesis; L-isoleucine biosynthesis; L-isoleucine from 2-oxobutanoate: step 4/4.</text>
</comment>
<reference evidence="17 18" key="1">
    <citation type="submission" date="2015-01" db="EMBL/GenBank/DDBJ databases">
        <title>Rufibacter sp./DG31D/ whole genome sequencing.</title>
        <authorList>
            <person name="Kim M.K."/>
            <person name="Srinivasan S."/>
            <person name="Lee J.-J."/>
        </authorList>
    </citation>
    <scope>NUCLEOTIDE SEQUENCE [LARGE SCALE GENOMIC DNA]</scope>
    <source>
        <strain evidence="17 18">DG31D</strain>
    </source>
</reference>
<evidence type="ECO:0000256" key="13">
    <source>
        <dbReference type="ARBA" id="ARBA00048212"/>
    </source>
</evidence>
<evidence type="ECO:0000256" key="7">
    <source>
        <dbReference type="ARBA" id="ARBA00013053"/>
    </source>
</evidence>
<evidence type="ECO:0000256" key="11">
    <source>
        <dbReference type="ARBA" id="ARBA00022898"/>
    </source>
</evidence>
<dbReference type="InterPro" id="IPR005786">
    <property type="entry name" value="B_amino_transII"/>
</dbReference>
<dbReference type="InterPro" id="IPR001544">
    <property type="entry name" value="Aminotrans_IV"/>
</dbReference>
<evidence type="ECO:0000256" key="6">
    <source>
        <dbReference type="ARBA" id="ARBA00009320"/>
    </source>
</evidence>
<protein>
    <recommendedName>
        <fullName evidence="7">branched-chain-amino-acid transaminase</fullName>
        <ecNumber evidence="7">2.6.1.42</ecNumber>
    </recommendedName>
</protein>
<dbReference type="Gene3D" id="3.30.470.10">
    <property type="match status" value="1"/>
</dbReference>
<sequence>MQTDAMPIPTTVTTASQLADLDLDNLQFGKVFADHMLVIDYKDGAWQQPQILPYGPIELSPATAALHYGQAMFEGMKAYKTPQGKVVLFRPRDNWARMNKSAVRLCMPEIPEELFMEGLKQLIALDADWVPQRPGYSLYIRPFMFGSEGLLGVRPSTEYKFIIFCSPASGYYSEPVRVKIEETYTRAVEGGFGFAKAAGNYGGSLLPAKEAHEQGFHQIIWTDGREHNYIEESGTMNVMFVIDGKLVTPALSTSILAGITRDSVLQLARDWGVPVEERRIKVQEIVDAYHAGKLQDAFGTGTAATIAHIKSITFRGEEMMLPPVEERQLSNKIATELDNIRYGISPDPHGWVVPVE</sequence>
<dbReference type="GO" id="GO:0004084">
    <property type="term" value="F:branched-chain-amino-acid transaminase activity"/>
    <property type="evidence" value="ECO:0007669"/>
    <property type="project" value="UniProtKB-EC"/>
</dbReference>
<dbReference type="SUPFAM" id="SSF56752">
    <property type="entry name" value="D-aminoacid aminotransferase-like PLP-dependent enzymes"/>
    <property type="match status" value="1"/>
</dbReference>
<dbReference type="PIRSF" id="PIRSF006468">
    <property type="entry name" value="BCAT1"/>
    <property type="match status" value="1"/>
</dbReference>
<dbReference type="PANTHER" id="PTHR11825">
    <property type="entry name" value="SUBGROUP IIII AMINOTRANSFERASE"/>
    <property type="match status" value="1"/>
</dbReference>
<keyword evidence="8 17" id="KW-0032">Aminotransferase</keyword>
<evidence type="ECO:0000256" key="10">
    <source>
        <dbReference type="ARBA" id="ARBA00022679"/>
    </source>
</evidence>
<evidence type="ECO:0000256" key="12">
    <source>
        <dbReference type="ARBA" id="ARBA00023304"/>
    </source>
</evidence>
<gene>
    <name evidence="17" type="ORF">TH63_12340</name>
</gene>
<keyword evidence="9" id="KW-0028">Amino-acid biosynthesis</keyword>
<dbReference type="UniPathway" id="UPA00049">
    <property type="reaction ID" value="UER00062"/>
</dbReference>
<dbReference type="UniPathway" id="UPA00048">
    <property type="reaction ID" value="UER00073"/>
</dbReference>
<comment type="pathway">
    <text evidence="4">Amino-acid biosynthesis; L-valine biosynthesis; L-valine from pyruvate: step 4/4.</text>
</comment>
<comment type="cofactor">
    <cofactor evidence="1">
        <name>pyridoxal 5'-phosphate</name>
        <dbReference type="ChEBI" id="CHEBI:597326"/>
    </cofactor>
</comment>
<evidence type="ECO:0000256" key="1">
    <source>
        <dbReference type="ARBA" id="ARBA00001933"/>
    </source>
</evidence>